<comment type="function">
    <text evidence="9">Catalyzes the NADPH-dependent rearrangement and reduction of 1-deoxy-D-xylulose-5-phosphate (DXP) to 2-C-methyl-D-erythritol 4-phosphate (MEP).</text>
</comment>
<evidence type="ECO:0000313" key="13">
    <source>
        <dbReference type="EMBL" id="MFD2670066.1"/>
    </source>
</evidence>
<dbReference type="SUPFAM" id="SSF51735">
    <property type="entry name" value="NAD(P)-binding Rossmann-fold domains"/>
    <property type="match status" value="1"/>
</dbReference>
<evidence type="ECO:0000259" key="10">
    <source>
        <dbReference type="Pfam" id="PF02670"/>
    </source>
</evidence>
<organism evidence="13 14">
    <name type="scientific">Marinicrinis sediminis</name>
    <dbReference type="NCBI Taxonomy" id="1652465"/>
    <lineage>
        <taxon>Bacteria</taxon>
        <taxon>Bacillati</taxon>
        <taxon>Bacillota</taxon>
        <taxon>Bacilli</taxon>
        <taxon>Bacillales</taxon>
        <taxon>Paenibacillaceae</taxon>
    </lineage>
</organism>
<feature type="binding site" evidence="9">
    <location>
        <position position="38"/>
    </location>
    <ligand>
        <name>NADPH</name>
        <dbReference type="ChEBI" id="CHEBI:57783"/>
    </ligand>
</feature>
<comment type="pathway">
    <text evidence="1 9">Isoprenoid biosynthesis; isopentenyl diphosphate biosynthesis via DXP pathway; isopentenyl diphosphate from 1-deoxy-D-xylulose 5-phosphate: step 1/6.</text>
</comment>
<evidence type="ECO:0000256" key="1">
    <source>
        <dbReference type="ARBA" id="ARBA00005094"/>
    </source>
</evidence>
<feature type="binding site" evidence="9">
    <location>
        <position position="218"/>
    </location>
    <ligand>
        <name>1-deoxy-D-xylulose 5-phosphate</name>
        <dbReference type="ChEBI" id="CHEBI:57792"/>
    </ligand>
</feature>
<keyword evidence="5 9" id="KW-0560">Oxidoreductase</keyword>
<gene>
    <name evidence="9" type="primary">dxr</name>
    <name evidence="13" type="ORF">ACFSUC_00415</name>
</gene>
<dbReference type="HAMAP" id="MF_00183">
    <property type="entry name" value="DXP_reductoisom"/>
    <property type="match status" value="1"/>
</dbReference>
<comment type="cofactor">
    <cofactor evidence="9">
        <name>Mg(2+)</name>
        <dbReference type="ChEBI" id="CHEBI:18420"/>
    </cofactor>
    <cofactor evidence="9">
        <name>Mn(2+)</name>
        <dbReference type="ChEBI" id="CHEBI:29035"/>
    </cofactor>
</comment>
<dbReference type="InterPro" id="IPR013644">
    <property type="entry name" value="DXP_reductoisomerase_C"/>
</dbReference>
<keyword evidence="4 9" id="KW-0521">NADP</keyword>
<feature type="binding site" evidence="9">
    <location>
        <position position="125"/>
    </location>
    <ligand>
        <name>NADPH</name>
        <dbReference type="ChEBI" id="CHEBI:57783"/>
    </ligand>
</feature>
<evidence type="ECO:0000256" key="9">
    <source>
        <dbReference type="HAMAP-Rule" id="MF_00183"/>
    </source>
</evidence>
<dbReference type="Proteomes" id="UP001597497">
    <property type="component" value="Unassembled WGS sequence"/>
</dbReference>
<dbReference type="InterPro" id="IPR013512">
    <property type="entry name" value="DXP_reductoisomerase_N"/>
</dbReference>
<feature type="binding site" evidence="9">
    <location>
        <position position="14"/>
    </location>
    <ligand>
        <name>NADPH</name>
        <dbReference type="ChEBI" id="CHEBI:57783"/>
    </ligand>
</feature>
<dbReference type="PANTHER" id="PTHR30525">
    <property type="entry name" value="1-DEOXY-D-XYLULOSE 5-PHOSPHATE REDUCTOISOMERASE"/>
    <property type="match status" value="1"/>
</dbReference>
<evidence type="ECO:0000256" key="2">
    <source>
        <dbReference type="ARBA" id="ARBA00006825"/>
    </source>
</evidence>
<comment type="similarity">
    <text evidence="2 9">Belongs to the DXR family.</text>
</comment>
<protein>
    <recommendedName>
        <fullName evidence="9">1-deoxy-D-xylulose 5-phosphate reductoisomerase</fullName>
        <shortName evidence="9">DXP reductoisomerase</shortName>
        <ecNumber evidence="9">1.1.1.267</ecNumber>
    </recommendedName>
    <alternativeName>
        <fullName evidence="9">1-deoxyxylulose-5-phosphate reductoisomerase</fullName>
    </alternativeName>
    <alternativeName>
        <fullName evidence="9">2-C-methyl-D-erythritol 4-phosphate synthase</fullName>
    </alternativeName>
</protein>
<feature type="binding site" evidence="9">
    <location>
        <position position="152"/>
    </location>
    <ligand>
        <name>1-deoxy-D-xylulose 5-phosphate</name>
        <dbReference type="ChEBI" id="CHEBI:57792"/>
    </ligand>
</feature>
<feature type="binding site" evidence="9">
    <location>
        <position position="13"/>
    </location>
    <ligand>
        <name>NADPH</name>
        <dbReference type="ChEBI" id="CHEBI:57783"/>
    </ligand>
</feature>
<feature type="binding site" evidence="9">
    <location>
        <position position="37"/>
    </location>
    <ligand>
        <name>NADPH</name>
        <dbReference type="ChEBI" id="CHEBI:57783"/>
    </ligand>
</feature>
<dbReference type="Gene3D" id="3.40.50.720">
    <property type="entry name" value="NAD(P)-binding Rossmann-like Domain"/>
    <property type="match status" value="1"/>
</dbReference>
<feature type="binding site" evidence="9">
    <location>
        <position position="213"/>
    </location>
    <ligand>
        <name>1-deoxy-D-xylulose 5-phosphate</name>
        <dbReference type="ChEBI" id="CHEBI:57792"/>
    </ligand>
</feature>
<dbReference type="InterPro" id="IPR003821">
    <property type="entry name" value="DXP_reductoisomerase"/>
</dbReference>
<name>A0ABW5R557_9BACL</name>
<dbReference type="EC" id="1.1.1.267" evidence="9"/>
<feature type="binding site" evidence="9">
    <location>
        <position position="39"/>
    </location>
    <ligand>
        <name>NADPH</name>
        <dbReference type="ChEBI" id="CHEBI:57783"/>
    </ligand>
</feature>
<evidence type="ECO:0000256" key="5">
    <source>
        <dbReference type="ARBA" id="ARBA00023002"/>
    </source>
</evidence>
<dbReference type="SUPFAM" id="SSF69055">
    <property type="entry name" value="1-deoxy-D-xylulose-5-phosphate reductoisomerase, C-terminal domain"/>
    <property type="match status" value="1"/>
</dbReference>
<evidence type="ECO:0000256" key="7">
    <source>
        <dbReference type="ARBA" id="ARBA00023229"/>
    </source>
</evidence>
<feature type="binding site" evidence="9">
    <location>
        <position position="151"/>
    </location>
    <ligand>
        <name>Mn(2+)</name>
        <dbReference type="ChEBI" id="CHEBI:29035"/>
    </ligand>
</feature>
<dbReference type="Gene3D" id="1.10.1740.10">
    <property type="match status" value="1"/>
</dbReference>
<dbReference type="NCBIfam" id="TIGR00243">
    <property type="entry name" value="Dxr"/>
    <property type="match status" value="1"/>
</dbReference>
<dbReference type="Pfam" id="PF13288">
    <property type="entry name" value="DXPR_C"/>
    <property type="match status" value="1"/>
</dbReference>
<feature type="binding site" evidence="9">
    <location>
        <position position="222"/>
    </location>
    <ligand>
        <name>1-deoxy-D-xylulose 5-phosphate</name>
        <dbReference type="ChEBI" id="CHEBI:57792"/>
    </ligand>
</feature>
<dbReference type="Pfam" id="PF02670">
    <property type="entry name" value="DXP_reductoisom"/>
    <property type="match status" value="1"/>
</dbReference>
<feature type="domain" description="1-deoxy-D-xylulose 5-phosphate reductoisomerase C-terminal" evidence="11">
    <location>
        <begin position="147"/>
        <end position="230"/>
    </location>
</feature>
<feature type="binding site" evidence="9">
    <location>
        <position position="12"/>
    </location>
    <ligand>
        <name>NADPH</name>
        <dbReference type="ChEBI" id="CHEBI:57783"/>
    </ligand>
</feature>
<evidence type="ECO:0000256" key="6">
    <source>
        <dbReference type="ARBA" id="ARBA00023211"/>
    </source>
</evidence>
<evidence type="ECO:0000259" key="12">
    <source>
        <dbReference type="Pfam" id="PF13288"/>
    </source>
</evidence>
<feature type="binding site" evidence="9">
    <location>
        <position position="200"/>
    </location>
    <ligand>
        <name>1-deoxy-D-xylulose 5-phosphate</name>
        <dbReference type="ChEBI" id="CHEBI:57792"/>
    </ligand>
</feature>
<feature type="binding site" evidence="9">
    <location>
        <position position="219"/>
    </location>
    <ligand>
        <name>1-deoxy-D-xylulose 5-phosphate</name>
        <dbReference type="ChEBI" id="CHEBI:57792"/>
    </ligand>
</feature>
<keyword evidence="6 9" id="KW-0464">Manganese</keyword>
<feature type="domain" description="DXP reductoisomerase C-terminal" evidence="12">
    <location>
        <begin position="262"/>
        <end position="378"/>
    </location>
</feature>
<feature type="binding site" evidence="9">
    <location>
        <position position="127"/>
    </location>
    <ligand>
        <name>NADPH</name>
        <dbReference type="ChEBI" id="CHEBI:57783"/>
    </ligand>
</feature>
<feature type="domain" description="1-deoxy-D-xylulose 5-phosphate reductoisomerase N-terminal" evidence="10">
    <location>
        <begin position="5"/>
        <end position="133"/>
    </location>
</feature>
<dbReference type="InterPro" id="IPR036169">
    <property type="entry name" value="DXPR_C_sf"/>
</dbReference>
<evidence type="ECO:0000313" key="14">
    <source>
        <dbReference type="Proteomes" id="UP001597497"/>
    </source>
</evidence>
<feature type="binding site" evidence="9">
    <location>
        <position position="153"/>
    </location>
    <ligand>
        <name>1-deoxy-D-xylulose 5-phosphate</name>
        <dbReference type="ChEBI" id="CHEBI:57792"/>
    </ligand>
</feature>
<dbReference type="EMBL" id="JBHUMM010000001">
    <property type="protein sequence ID" value="MFD2670066.1"/>
    <property type="molecule type" value="Genomic_DNA"/>
</dbReference>
<dbReference type="NCBIfam" id="NF009114">
    <property type="entry name" value="PRK12464.1"/>
    <property type="match status" value="1"/>
</dbReference>
<comment type="caution">
    <text evidence="13">The sequence shown here is derived from an EMBL/GenBank/DDBJ whole genome shotgun (WGS) entry which is preliminary data.</text>
</comment>
<keyword evidence="3 9" id="KW-0479">Metal-binding</keyword>
<keyword evidence="14" id="KW-1185">Reference proteome</keyword>
<dbReference type="InterPro" id="IPR026877">
    <property type="entry name" value="DXPR_C"/>
</dbReference>
<sequence length="390" mass="42570">MTKRIAILGSTGSVGTQTLEVVDQHPDHFKVEVLAAGRNVDLLEKQVRKYQPKLAVVADQSLADTLATRLAGAQLPTTIMYGADGLVQAAGHADSDMVITGIVGSQGLKPTLAAIEAGKTIGLANKETLVSAGHLVMEAARNKGVDIIPVDSEHSALFQSLNGEKRSAIDKLILTASGGSFRDRNREELRNVTVADALKHPNWSMGAKITIDSATMANKGLEVIEARWLFDIPYEQIEVVIHPESIIHSMIQYADNSLIAQMGLPNMTLPIQYAMTYPERMHSPAPAMDFSKLWTLHFKPMDLDRFPCLRLAYESGRAGGTATTVFNAANEEAVSLFLKEQISFLEIETLIEQVLHMHDTVSSPNLEAIMHADTWARQQTIARAARLGQQ</sequence>
<feature type="binding site" evidence="9">
    <location>
        <position position="11"/>
    </location>
    <ligand>
        <name>NADPH</name>
        <dbReference type="ChEBI" id="CHEBI:57783"/>
    </ligand>
</feature>
<feature type="binding site" evidence="9">
    <location>
        <position position="222"/>
    </location>
    <ligand>
        <name>Mn(2+)</name>
        <dbReference type="ChEBI" id="CHEBI:29035"/>
    </ligand>
</feature>
<proteinExistence type="inferred from homology"/>
<dbReference type="PIRSF" id="PIRSF006205">
    <property type="entry name" value="Dxp_reductismrs"/>
    <property type="match status" value="1"/>
</dbReference>
<feature type="binding site" evidence="9">
    <location>
        <position position="177"/>
    </location>
    <ligand>
        <name>1-deoxy-D-xylulose 5-phosphate</name>
        <dbReference type="ChEBI" id="CHEBI:57792"/>
    </ligand>
</feature>
<evidence type="ECO:0000256" key="8">
    <source>
        <dbReference type="ARBA" id="ARBA00048543"/>
    </source>
</evidence>
<evidence type="ECO:0000256" key="3">
    <source>
        <dbReference type="ARBA" id="ARBA00022723"/>
    </source>
</evidence>
<comment type="catalytic activity">
    <reaction evidence="8">
        <text>2-C-methyl-D-erythritol 4-phosphate + NADP(+) = 1-deoxy-D-xylulose 5-phosphate + NADPH + H(+)</text>
        <dbReference type="Rhea" id="RHEA:13717"/>
        <dbReference type="ChEBI" id="CHEBI:15378"/>
        <dbReference type="ChEBI" id="CHEBI:57783"/>
        <dbReference type="ChEBI" id="CHEBI:57792"/>
        <dbReference type="ChEBI" id="CHEBI:58262"/>
        <dbReference type="ChEBI" id="CHEBI:58349"/>
        <dbReference type="EC" id="1.1.1.267"/>
    </reaction>
    <physiologicalReaction direction="right-to-left" evidence="8">
        <dbReference type="Rhea" id="RHEA:13719"/>
    </physiologicalReaction>
</comment>
<evidence type="ECO:0000256" key="4">
    <source>
        <dbReference type="ARBA" id="ARBA00022857"/>
    </source>
</evidence>
<dbReference type="PANTHER" id="PTHR30525:SF0">
    <property type="entry name" value="1-DEOXY-D-XYLULOSE 5-PHOSPHATE REDUCTOISOMERASE, CHLOROPLASTIC"/>
    <property type="match status" value="1"/>
</dbReference>
<dbReference type="SUPFAM" id="SSF55347">
    <property type="entry name" value="Glyceraldehyde-3-phosphate dehydrogenase-like, C-terminal domain"/>
    <property type="match status" value="1"/>
</dbReference>
<evidence type="ECO:0000259" key="11">
    <source>
        <dbReference type="Pfam" id="PF08436"/>
    </source>
</evidence>
<dbReference type="Pfam" id="PF08436">
    <property type="entry name" value="DXP_redisom_C"/>
    <property type="match status" value="1"/>
</dbReference>
<feature type="binding site" evidence="9">
    <location>
        <position position="126"/>
    </location>
    <ligand>
        <name>1-deoxy-D-xylulose 5-phosphate</name>
        <dbReference type="ChEBI" id="CHEBI:57792"/>
    </ligand>
</feature>
<accession>A0ABW5R557</accession>
<keyword evidence="9" id="KW-0460">Magnesium</keyword>
<reference evidence="14" key="1">
    <citation type="journal article" date="2019" name="Int. J. Syst. Evol. Microbiol.">
        <title>The Global Catalogue of Microorganisms (GCM) 10K type strain sequencing project: providing services to taxonomists for standard genome sequencing and annotation.</title>
        <authorList>
            <consortium name="The Broad Institute Genomics Platform"/>
            <consortium name="The Broad Institute Genome Sequencing Center for Infectious Disease"/>
            <person name="Wu L."/>
            <person name="Ma J."/>
        </authorList>
    </citation>
    <scope>NUCLEOTIDE SEQUENCE [LARGE SCALE GENOMIC DNA]</scope>
    <source>
        <strain evidence="14">KCTC 33676</strain>
    </source>
</reference>
<dbReference type="InterPro" id="IPR036291">
    <property type="entry name" value="NAD(P)-bd_dom_sf"/>
</dbReference>
<dbReference type="GO" id="GO:0030604">
    <property type="term" value="F:1-deoxy-D-xylulose-5-phosphate reductoisomerase activity"/>
    <property type="evidence" value="ECO:0007669"/>
    <property type="project" value="UniProtKB-EC"/>
</dbReference>
<keyword evidence="7 9" id="KW-0414">Isoprene biosynthesis</keyword>
<feature type="binding site" evidence="9">
    <location>
        <position position="153"/>
    </location>
    <ligand>
        <name>Mn(2+)</name>
        <dbReference type="ChEBI" id="CHEBI:29035"/>
    </ligand>
</feature>
<dbReference type="RefSeq" id="WP_379927410.1">
    <property type="nucleotide sequence ID" value="NZ_JBHUMM010000001.1"/>
</dbReference>
<feature type="binding site" evidence="9">
    <location>
        <position position="206"/>
    </location>
    <ligand>
        <name>NADPH</name>
        <dbReference type="ChEBI" id="CHEBI:57783"/>
    </ligand>
</feature>